<reference evidence="2" key="1">
    <citation type="journal article" date="2019" name="Environ. Microbiol.">
        <title>Fungal ecological strategies reflected in gene transcription - a case study of two litter decomposers.</title>
        <authorList>
            <person name="Barbi F."/>
            <person name="Kohler A."/>
            <person name="Barry K."/>
            <person name="Baskaran P."/>
            <person name="Daum C."/>
            <person name="Fauchery L."/>
            <person name="Ihrmark K."/>
            <person name="Kuo A."/>
            <person name="LaButti K."/>
            <person name="Lipzen A."/>
            <person name="Morin E."/>
            <person name="Grigoriev I.V."/>
            <person name="Henrissat B."/>
            <person name="Lindahl B."/>
            <person name="Martin F."/>
        </authorList>
    </citation>
    <scope>NUCLEOTIDE SEQUENCE</scope>
    <source>
        <strain evidence="2">JB14</strain>
    </source>
</reference>
<dbReference type="OrthoDB" id="3061482at2759"/>
<accession>A0A6A4I4I8</accession>
<feature type="region of interest" description="Disordered" evidence="1">
    <location>
        <begin position="55"/>
        <end position="78"/>
    </location>
</feature>
<organism evidence="2 3">
    <name type="scientific">Gymnopus androsaceus JB14</name>
    <dbReference type="NCBI Taxonomy" id="1447944"/>
    <lineage>
        <taxon>Eukaryota</taxon>
        <taxon>Fungi</taxon>
        <taxon>Dikarya</taxon>
        <taxon>Basidiomycota</taxon>
        <taxon>Agaricomycotina</taxon>
        <taxon>Agaricomycetes</taxon>
        <taxon>Agaricomycetidae</taxon>
        <taxon>Agaricales</taxon>
        <taxon>Marasmiineae</taxon>
        <taxon>Omphalotaceae</taxon>
        <taxon>Gymnopus</taxon>
    </lineage>
</organism>
<dbReference type="AlphaFoldDB" id="A0A6A4I4I8"/>
<feature type="compositionally biased region" description="Low complexity" evidence="1">
    <location>
        <begin position="1"/>
        <end position="11"/>
    </location>
</feature>
<keyword evidence="3" id="KW-1185">Reference proteome</keyword>
<feature type="region of interest" description="Disordered" evidence="1">
    <location>
        <begin position="1"/>
        <end position="32"/>
    </location>
</feature>
<gene>
    <name evidence="2" type="ORF">BT96DRAFT_313295</name>
</gene>
<name>A0A6A4I4I8_9AGAR</name>
<evidence type="ECO:0000313" key="3">
    <source>
        <dbReference type="Proteomes" id="UP000799118"/>
    </source>
</evidence>
<dbReference type="EMBL" id="ML769407">
    <property type="protein sequence ID" value="KAE9405649.1"/>
    <property type="molecule type" value="Genomic_DNA"/>
</dbReference>
<sequence length="174" mass="19886">MQPSSSRSSSSENTPVVSPAQPEASISSPSTRAIQEQFATLKRLLTDQIDECREGTLRSEEMEREREHIRVEEDVQNEEMKDHLHGALEAQKSLASISSELTKSQGSFTTSFACKRSIFVELLFSSPEEDMEKIRKVVEETQKAQEAELAATLEENLRYKRQKHEELMEILRTR</sequence>
<evidence type="ECO:0000313" key="2">
    <source>
        <dbReference type="EMBL" id="KAE9405649.1"/>
    </source>
</evidence>
<protein>
    <submittedName>
        <fullName evidence="2">Uncharacterized protein</fullName>
    </submittedName>
</protein>
<dbReference type="Proteomes" id="UP000799118">
    <property type="component" value="Unassembled WGS sequence"/>
</dbReference>
<proteinExistence type="predicted"/>
<evidence type="ECO:0000256" key="1">
    <source>
        <dbReference type="SAM" id="MobiDB-lite"/>
    </source>
</evidence>